<dbReference type="STRING" id="1387353.BSF38_00107"/>
<dbReference type="PROSITE" id="PS50968">
    <property type="entry name" value="BIOTINYL_LIPOYL"/>
    <property type="match status" value="1"/>
</dbReference>
<dbReference type="GO" id="GO:0006633">
    <property type="term" value="P:fatty acid biosynthetic process"/>
    <property type="evidence" value="ECO:0007669"/>
    <property type="project" value="UniProtKB-UniPathway"/>
</dbReference>
<gene>
    <name evidence="7" type="primary">accB</name>
    <name evidence="7" type="ORF">BSF38_00107</name>
</gene>
<dbReference type="NCBIfam" id="TIGR00531">
    <property type="entry name" value="BCCP"/>
    <property type="match status" value="1"/>
</dbReference>
<dbReference type="InterPro" id="IPR000089">
    <property type="entry name" value="Biotin_lipoyl"/>
</dbReference>
<comment type="pathway">
    <text evidence="4">Lipid metabolism; fatty acid biosynthesis.</text>
</comment>
<dbReference type="PANTHER" id="PTHR45266:SF3">
    <property type="entry name" value="OXALOACETATE DECARBOXYLASE ALPHA CHAIN"/>
    <property type="match status" value="1"/>
</dbReference>
<dbReference type="GO" id="GO:0003989">
    <property type="term" value="F:acetyl-CoA carboxylase activity"/>
    <property type="evidence" value="ECO:0007669"/>
    <property type="project" value="InterPro"/>
</dbReference>
<keyword evidence="4" id="KW-0443">Lipid metabolism</keyword>
<dbReference type="InterPro" id="IPR050709">
    <property type="entry name" value="Biotin_Carboxyl_Carrier/Decarb"/>
</dbReference>
<dbReference type="EMBL" id="CP019082">
    <property type="protein sequence ID" value="APW58706.1"/>
    <property type="molecule type" value="Genomic_DNA"/>
</dbReference>
<keyword evidence="3 4" id="KW-0092">Biotin</keyword>
<dbReference type="AlphaFoldDB" id="A0A1U7CIH5"/>
<organism evidence="7 8">
    <name type="scientific">Paludisphaera borealis</name>
    <dbReference type="NCBI Taxonomy" id="1387353"/>
    <lineage>
        <taxon>Bacteria</taxon>
        <taxon>Pseudomonadati</taxon>
        <taxon>Planctomycetota</taxon>
        <taxon>Planctomycetia</taxon>
        <taxon>Isosphaerales</taxon>
        <taxon>Isosphaeraceae</taxon>
        <taxon>Paludisphaera</taxon>
    </lineage>
</organism>
<comment type="function">
    <text evidence="1 4">This protein is a component of the acetyl coenzyme A carboxylase complex; first, biotin carboxylase catalyzes the carboxylation of the carrier protein and then the transcarboxylase transfers the carboxyl group to form malonyl-CoA.</text>
</comment>
<dbReference type="InterPro" id="IPR011053">
    <property type="entry name" value="Single_hybrid_motif"/>
</dbReference>
<name>A0A1U7CIH5_9BACT</name>
<dbReference type="RefSeq" id="WP_076342984.1">
    <property type="nucleotide sequence ID" value="NZ_CP019082.1"/>
</dbReference>
<dbReference type="UniPathway" id="UPA00094"/>
<evidence type="ECO:0000256" key="3">
    <source>
        <dbReference type="ARBA" id="ARBA00023267"/>
    </source>
</evidence>
<evidence type="ECO:0000256" key="2">
    <source>
        <dbReference type="ARBA" id="ARBA00017562"/>
    </source>
</evidence>
<dbReference type="OrthoDB" id="9811735at2"/>
<reference evidence="8" key="1">
    <citation type="submission" date="2016-12" db="EMBL/GenBank/DDBJ databases">
        <title>Comparative genomics of four Isosphaeraceae planctomycetes: a common pool of plasmids and glycoside hydrolase genes.</title>
        <authorList>
            <person name="Ivanova A."/>
        </authorList>
    </citation>
    <scope>NUCLEOTIDE SEQUENCE [LARGE SCALE GENOMIC DNA]</scope>
    <source>
        <strain evidence="8">PX4</strain>
    </source>
</reference>
<feature type="region of interest" description="Disordered" evidence="5">
    <location>
        <begin position="67"/>
        <end position="88"/>
    </location>
</feature>
<dbReference type="PRINTS" id="PR01071">
    <property type="entry name" value="ACOABIOTINCC"/>
</dbReference>
<keyword evidence="4" id="KW-0275">Fatty acid biosynthesis</keyword>
<evidence type="ECO:0000313" key="7">
    <source>
        <dbReference type="EMBL" id="APW58706.1"/>
    </source>
</evidence>
<proteinExistence type="predicted"/>
<dbReference type="GO" id="GO:0009317">
    <property type="term" value="C:acetyl-CoA carboxylase complex"/>
    <property type="evidence" value="ECO:0007669"/>
    <property type="project" value="InterPro"/>
</dbReference>
<accession>A0A1U7CIH5</accession>
<evidence type="ECO:0000256" key="4">
    <source>
        <dbReference type="RuleBase" id="RU364072"/>
    </source>
</evidence>
<evidence type="ECO:0000313" key="8">
    <source>
        <dbReference type="Proteomes" id="UP000186309"/>
    </source>
</evidence>
<protein>
    <recommendedName>
        <fullName evidence="2 4">Biotin carboxyl carrier protein of acetyl-CoA carboxylase</fullName>
    </recommendedName>
</protein>
<dbReference type="PANTHER" id="PTHR45266">
    <property type="entry name" value="OXALOACETATE DECARBOXYLASE ALPHA CHAIN"/>
    <property type="match status" value="1"/>
</dbReference>
<keyword evidence="8" id="KW-1185">Reference proteome</keyword>
<dbReference type="InterPro" id="IPR001249">
    <property type="entry name" value="AcCoA_biotinCC"/>
</dbReference>
<dbReference type="KEGG" id="pbor:BSF38_00107"/>
<dbReference type="CDD" id="cd06850">
    <property type="entry name" value="biotinyl_domain"/>
    <property type="match status" value="1"/>
</dbReference>
<dbReference type="Gene3D" id="2.40.50.100">
    <property type="match status" value="1"/>
</dbReference>
<dbReference type="Pfam" id="PF00364">
    <property type="entry name" value="Biotin_lipoyl"/>
    <property type="match status" value="1"/>
</dbReference>
<dbReference type="SUPFAM" id="SSF51230">
    <property type="entry name" value="Single hybrid motif"/>
    <property type="match status" value="1"/>
</dbReference>
<evidence type="ECO:0000256" key="1">
    <source>
        <dbReference type="ARBA" id="ARBA00003761"/>
    </source>
</evidence>
<evidence type="ECO:0000256" key="5">
    <source>
        <dbReference type="SAM" id="MobiDB-lite"/>
    </source>
</evidence>
<dbReference type="Proteomes" id="UP000186309">
    <property type="component" value="Chromosome"/>
</dbReference>
<keyword evidence="4" id="KW-0444">Lipid biosynthesis</keyword>
<sequence length="170" mass="17873">MGDNAPETSEPFDLKKVKYLVRLMKHYDLTDLDISDGPARIHLQRRGPELAIPASAFNPPAGSPLAYPQHAVAPSASPAPQPAPQEAAGPKTIVIESPMVGTYYSSSAPDTPPFVSVGTAVQPSSTLCIIEAMKVFTDIPAGVSGTIAEILVKSGQPVEFGQPLFRVVPA</sequence>
<feature type="domain" description="Lipoyl-binding" evidence="6">
    <location>
        <begin position="92"/>
        <end position="168"/>
    </location>
</feature>
<evidence type="ECO:0000259" key="6">
    <source>
        <dbReference type="PROSITE" id="PS50968"/>
    </source>
</evidence>
<keyword evidence="4" id="KW-0276">Fatty acid metabolism</keyword>